<evidence type="ECO:0000256" key="2">
    <source>
        <dbReference type="SAM" id="Phobius"/>
    </source>
</evidence>
<dbReference type="EMBL" id="JAMJPJ010000046">
    <property type="protein sequence ID" value="MCL7931622.1"/>
    <property type="molecule type" value="Genomic_DNA"/>
</dbReference>
<evidence type="ECO:0000313" key="4">
    <source>
        <dbReference type="Proteomes" id="UP001165308"/>
    </source>
</evidence>
<reference evidence="3" key="1">
    <citation type="submission" date="2022-05" db="EMBL/GenBank/DDBJ databases">
        <title>Halomonas geminus sp. nov. and Halomonas llamarensis sp. nov. isolated from high-altitude salars of the Atacama Desert.</title>
        <authorList>
            <person name="Hintersatz C."/>
            <person name="Rojas L.A."/>
            <person name="Wei T.-S."/>
            <person name="Kutschke S."/>
            <person name="Lehmann F."/>
            <person name="Jain R."/>
            <person name="Pollmann K."/>
        </authorList>
    </citation>
    <scope>NUCLEOTIDE SEQUENCE</scope>
    <source>
        <strain evidence="3">ATCHA</strain>
    </source>
</reference>
<accession>A0ABT0SV01</accession>
<organism evidence="3 4">
    <name type="scientific">Halomonas llamarensis</name>
    <dbReference type="NCBI Taxonomy" id="2945104"/>
    <lineage>
        <taxon>Bacteria</taxon>
        <taxon>Pseudomonadati</taxon>
        <taxon>Pseudomonadota</taxon>
        <taxon>Gammaproteobacteria</taxon>
        <taxon>Oceanospirillales</taxon>
        <taxon>Halomonadaceae</taxon>
        <taxon>Halomonas</taxon>
    </lineage>
</organism>
<feature type="transmembrane region" description="Helical" evidence="2">
    <location>
        <begin position="47"/>
        <end position="68"/>
    </location>
</feature>
<keyword evidence="4" id="KW-1185">Reference proteome</keyword>
<keyword evidence="2" id="KW-1133">Transmembrane helix</keyword>
<keyword evidence="2" id="KW-0812">Transmembrane</keyword>
<name>A0ABT0SV01_9GAMM</name>
<comment type="caution">
    <text evidence="3">The sequence shown here is derived from an EMBL/GenBank/DDBJ whole genome shotgun (WGS) entry which is preliminary data.</text>
</comment>
<sequence>MDTKESKTPEEEKEHVMDVQDPEHFAENSEPQRQPEAKKPAGGMHKLLPLIIIGVGILVVALLLFGVAD</sequence>
<gene>
    <name evidence="3" type="ORF">M8006_16825</name>
</gene>
<evidence type="ECO:0000313" key="3">
    <source>
        <dbReference type="EMBL" id="MCL7931622.1"/>
    </source>
</evidence>
<feature type="region of interest" description="Disordered" evidence="1">
    <location>
        <begin position="1"/>
        <end position="41"/>
    </location>
</feature>
<keyword evidence="2" id="KW-0472">Membrane</keyword>
<dbReference type="RefSeq" id="WP_250084253.1">
    <property type="nucleotide sequence ID" value="NZ_JAMJPJ010000046.1"/>
</dbReference>
<dbReference type="Proteomes" id="UP001165308">
    <property type="component" value="Unassembled WGS sequence"/>
</dbReference>
<feature type="compositionally biased region" description="Basic and acidic residues" evidence="1">
    <location>
        <begin position="1"/>
        <end position="27"/>
    </location>
</feature>
<protein>
    <submittedName>
        <fullName evidence="3">Uncharacterized protein</fullName>
    </submittedName>
</protein>
<proteinExistence type="predicted"/>
<evidence type="ECO:0000256" key="1">
    <source>
        <dbReference type="SAM" id="MobiDB-lite"/>
    </source>
</evidence>